<evidence type="ECO:0000256" key="4">
    <source>
        <dbReference type="ARBA" id="ARBA00022989"/>
    </source>
</evidence>
<evidence type="ECO:0000313" key="7">
    <source>
        <dbReference type="EMBL" id="CAK7332817.1"/>
    </source>
</evidence>
<dbReference type="SUPFAM" id="SSF103473">
    <property type="entry name" value="MFS general substrate transporter"/>
    <property type="match status" value="1"/>
</dbReference>
<comment type="similarity">
    <text evidence="2">Belongs to the major facilitator superfamily. Proton-dependent oligopeptide transporter (POT/PTR) (TC 2.A.17) family.</text>
</comment>
<feature type="transmembrane region" description="Helical" evidence="6">
    <location>
        <begin position="113"/>
        <end position="133"/>
    </location>
</feature>
<keyword evidence="3 6" id="KW-0812">Transmembrane</keyword>
<dbReference type="PANTHER" id="PTHR11654">
    <property type="entry name" value="OLIGOPEPTIDE TRANSPORTER-RELATED"/>
    <property type="match status" value="1"/>
</dbReference>
<comment type="subcellular location">
    <subcellularLocation>
        <location evidence="1">Membrane</location>
        <topology evidence="1">Multi-pass membrane protein</topology>
    </subcellularLocation>
</comment>
<dbReference type="EMBL" id="CAWUPB010000913">
    <property type="protein sequence ID" value="CAK7332817.1"/>
    <property type="molecule type" value="Genomic_DNA"/>
</dbReference>
<evidence type="ECO:0000256" key="1">
    <source>
        <dbReference type="ARBA" id="ARBA00004141"/>
    </source>
</evidence>
<organism evidence="7 8">
    <name type="scientific">Dovyalis caffra</name>
    <dbReference type="NCBI Taxonomy" id="77055"/>
    <lineage>
        <taxon>Eukaryota</taxon>
        <taxon>Viridiplantae</taxon>
        <taxon>Streptophyta</taxon>
        <taxon>Embryophyta</taxon>
        <taxon>Tracheophyta</taxon>
        <taxon>Spermatophyta</taxon>
        <taxon>Magnoliopsida</taxon>
        <taxon>eudicotyledons</taxon>
        <taxon>Gunneridae</taxon>
        <taxon>Pentapetalae</taxon>
        <taxon>rosids</taxon>
        <taxon>fabids</taxon>
        <taxon>Malpighiales</taxon>
        <taxon>Salicaceae</taxon>
        <taxon>Flacourtieae</taxon>
        <taxon>Dovyalis</taxon>
    </lineage>
</organism>
<evidence type="ECO:0000256" key="2">
    <source>
        <dbReference type="ARBA" id="ARBA00005982"/>
    </source>
</evidence>
<dbReference type="Gene3D" id="1.20.1250.20">
    <property type="entry name" value="MFS general substrate transporter like domains"/>
    <property type="match status" value="1"/>
</dbReference>
<sequence length="279" mass="30917">MIERNMDLEPDGSCAKQRRPCSVQQIEEVKCLIKTCPIWVSGIVSFTSIVQQGTFTVSQAEIMDRHLGEKFQIPASSIIVISMITIALWLPFYDRILVPALRKVTKREGGITLLQRIGIGNVISALSMLVAGLVERERRAAAISHPQAAPMSVFWLAPQLVLMGLCDAFVSIGQIEFFNKEFPDSMKSLGNALFYCSYAGASYVSALVTSVVHKVTGTSHHPDWLTNDLNAGKLDYFYFVLAGMGALNLIYFLPVAHRYRYKVTAAQLPEDKIIPLSSE</sequence>
<proteinExistence type="inferred from homology"/>
<feature type="transmembrane region" description="Helical" evidence="6">
    <location>
        <begin position="73"/>
        <end position="92"/>
    </location>
</feature>
<dbReference type="GO" id="GO:0016020">
    <property type="term" value="C:membrane"/>
    <property type="evidence" value="ECO:0007669"/>
    <property type="project" value="UniProtKB-SubCell"/>
</dbReference>
<evidence type="ECO:0000256" key="3">
    <source>
        <dbReference type="ARBA" id="ARBA00022692"/>
    </source>
</evidence>
<comment type="caution">
    <text evidence="7">The sequence shown here is derived from an EMBL/GenBank/DDBJ whole genome shotgun (WGS) entry which is preliminary data.</text>
</comment>
<protein>
    <submittedName>
        <fullName evidence="7">Uncharacterized protein</fullName>
    </submittedName>
</protein>
<name>A0AAV1RDW0_9ROSI</name>
<feature type="transmembrane region" description="Helical" evidence="6">
    <location>
        <begin position="153"/>
        <end position="172"/>
    </location>
</feature>
<dbReference type="InterPro" id="IPR000109">
    <property type="entry name" value="POT_fam"/>
</dbReference>
<dbReference type="AlphaFoldDB" id="A0AAV1RDW0"/>
<accession>A0AAV1RDW0</accession>
<dbReference type="Pfam" id="PF00854">
    <property type="entry name" value="PTR2"/>
    <property type="match status" value="1"/>
</dbReference>
<evidence type="ECO:0000313" key="8">
    <source>
        <dbReference type="Proteomes" id="UP001314170"/>
    </source>
</evidence>
<dbReference type="Proteomes" id="UP001314170">
    <property type="component" value="Unassembled WGS sequence"/>
</dbReference>
<feature type="transmembrane region" description="Helical" evidence="6">
    <location>
        <begin position="192"/>
        <end position="216"/>
    </location>
</feature>
<evidence type="ECO:0000256" key="5">
    <source>
        <dbReference type="ARBA" id="ARBA00023136"/>
    </source>
</evidence>
<evidence type="ECO:0000256" key="6">
    <source>
        <dbReference type="SAM" id="Phobius"/>
    </source>
</evidence>
<dbReference type="GO" id="GO:0022857">
    <property type="term" value="F:transmembrane transporter activity"/>
    <property type="evidence" value="ECO:0007669"/>
    <property type="project" value="InterPro"/>
</dbReference>
<keyword evidence="4 6" id="KW-1133">Transmembrane helix</keyword>
<reference evidence="7 8" key="1">
    <citation type="submission" date="2024-01" db="EMBL/GenBank/DDBJ databases">
        <authorList>
            <person name="Waweru B."/>
        </authorList>
    </citation>
    <scope>NUCLEOTIDE SEQUENCE [LARGE SCALE GENOMIC DNA]</scope>
</reference>
<keyword evidence="8" id="KW-1185">Reference proteome</keyword>
<keyword evidence="5 6" id="KW-0472">Membrane</keyword>
<feature type="transmembrane region" description="Helical" evidence="6">
    <location>
        <begin position="236"/>
        <end position="253"/>
    </location>
</feature>
<gene>
    <name evidence="7" type="ORF">DCAF_LOCUS9173</name>
</gene>
<dbReference type="InterPro" id="IPR036259">
    <property type="entry name" value="MFS_trans_sf"/>
</dbReference>